<keyword evidence="1" id="KW-1185">Reference proteome</keyword>
<dbReference type="WBParaSite" id="Hba_06050">
    <property type="protein sequence ID" value="Hba_06050"/>
    <property type="gene ID" value="Hba_06050"/>
</dbReference>
<organism evidence="1 2">
    <name type="scientific">Heterorhabditis bacteriophora</name>
    <name type="common">Entomopathogenic nematode worm</name>
    <dbReference type="NCBI Taxonomy" id="37862"/>
    <lineage>
        <taxon>Eukaryota</taxon>
        <taxon>Metazoa</taxon>
        <taxon>Ecdysozoa</taxon>
        <taxon>Nematoda</taxon>
        <taxon>Chromadorea</taxon>
        <taxon>Rhabditida</taxon>
        <taxon>Rhabditina</taxon>
        <taxon>Rhabditomorpha</taxon>
        <taxon>Strongyloidea</taxon>
        <taxon>Heterorhabditidae</taxon>
        <taxon>Heterorhabditis</taxon>
    </lineage>
</organism>
<evidence type="ECO:0000313" key="1">
    <source>
        <dbReference type="Proteomes" id="UP000095283"/>
    </source>
</evidence>
<sequence length="93" mass="10770">MQYQICFQNEKKEKNKKLTQEFIAMVAMNMSTYSEYQTMMLVQHPSYLGIVLSICDVAECCLIKLHQNPDVRYSLSLLGTETTYFSATGRTRI</sequence>
<accession>A0A1I7WLP0</accession>
<proteinExistence type="predicted"/>
<protein>
    <submittedName>
        <fullName evidence="2">RUN domain-containing protein</fullName>
    </submittedName>
</protein>
<evidence type="ECO:0000313" key="2">
    <source>
        <dbReference type="WBParaSite" id="Hba_06050"/>
    </source>
</evidence>
<name>A0A1I7WLP0_HETBA</name>
<dbReference type="Proteomes" id="UP000095283">
    <property type="component" value="Unplaced"/>
</dbReference>
<reference evidence="2" key="1">
    <citation type="submission" date="2016-11" db="UniProtKB">
        <authorList>
            <consortium name="WormBaseParasite"/>
        </authorList>
    </citation>
    <scope>IDENTIFICATION</scope>
</reference>
<dbReference type="AlphaFoldDB" id="A0A1I7WLP0"/>